<sequence>MSCHDCIVGELAAGCQSSDWTSLVGENFANVSNRAILLGVPFGYLGLLGRSGCPLEVALVFGSDMAWLGHEKSRAET</sequence>
<protein>
    <submittedName>
        <fullName evidence="1">Uncharacterized protein</fullName>
    </submittedName>
</protein>
<dbReference type="EMBL" id="VOIH02000006">
    <property type="protein sequence ID" value="KAF3443427.1"/>
    <property type="molecule type" value="Genomic_DNA"/>
</dbReference>
<evidence type="ECO:0000313" key="2">
    <source>
        <dbReference type="Proteomes" id="UP000796880"/>
    </source>
</evidence>
<name>A0A8K0H0H4_9ROSA</name>
<proteinExistence type="predicted"/>
<reference evidence="1" key="1">
    <citation type="submission" date="2020-03" db="EMBL/GenBank/DDBJ databases">
        <title>A high-quality chromosome-level genome assembly of a woody plant with both climbing and erect habits, Rhamnella rubrinervis.</title>
        <authorList>
            <person name="Lu Z."/>
            <person name="Yang Y."/>
            <person name="Zhu X."/>
            <person name="Sun Y."/>
        </authorList>
    </citation>
    <scope>NUCLEOTIDE SEQUENCE</scope>
    <source>
        <strain evidence="1">BYM</strain>
        <tissue evidence="1">Leaf</tissue>
    </source>
</reference>
<dbReference type="AlphaFoldDB" id="A0A8K0H0H4"/>
<gene>
    <name evidence="1" type="ORF">FNV43_RR13109</name>
</gene>
<comment type="caution">
    <text evidence="1">The sequence shown here is derived from an EMBL/GenBank/DDBJ whole genome shotgun (WGS) entry which is preliminary data.</text>
</comment>
<accession>A0A8K0H0H4</accession>
<dbReference type="Proteomes" id="UP000796880">
    <property type="component" value="Unassembled WGS sequence"/>
</dbReference>
<organism evidence="1 2">
    <name type="scientific">Rhamnella rubrinervis</name>
    <dbReference type="NCBI Taxonomy" id="2594499"/>
    <lineage>
        <taxon>Eukaryota</taxon>
        <taxon>Viridiplantae</taxon>
        <taxon>Streptophyta</taxon>
        <taxon>Embryophyta</taxon>
        <taxon>Tracheophyta</taxon>
        <taxon>Spermatophyta</taxon>
        <taxon>Magnoliopsida</taxon>
        <taxon>eudicotyledons</taxon>
        <taxon>Gunneridae</taxon>
        <taxon>Pentapetalae</taxon>
        <taxon>rosids</taxon>
        <taxon>fabids</taxon>
        <taxon>Rosales</taxon>
        <taxon>Rhamnaceae</taxon>
        <taxon>rhamnoid group</taxon>
        <taxon>Rhamneae</taxon>
        <taxon>Rhamnella</taxon>
    </lineage>
</organism>
<keyword evidence="2" id="KW-1185">Reference proteome</keyword>
<evidence type="ECO:0000313" key="1">
    <source>
        <dbReference type="EMBL" id="KAF3443427.1"/>
    </source>
</evidence>